<dbReference type="InterPro" id="IPR036236">
    <property type="entry name" value="Znf_C2H2_sf"/>
</dbReference>
<dbReference type="PANTHER" id="PTHR24379:SF121">
    <property type="entry name" value="C2H2-TYPE DOMAIN-CONTAINING PROTEIN"/>
    <property type="match status" value="1"/>
</dbReference>
<feature type="domain" description="C2H2-type" evidence="11">
    <location>
        <begin position="166"/>
        <end position="193"/>
    </location>
</feature>
<keyword evidence="5" id="KW-0862">Zinc</keyword>
<dbReference type="GO" id="GO:0008270">
    <property type="term" value="F:zinc ion binding"/>
    <property type="evidence" value="ECO:0007669"/>
    <property type="project" value="UniProtKB-KW"/>
</dbReference>
<feature type="region of interest" description="Disordered" evidence="10">
    <location>
        <begin position="1233"/>
        <end position="1259"/>
    </location>
</feature>
<feature type="region of interest" description="Disordered" evidence="10">
    <location>
        <begin position="33"/>
        <end position="86"/>
    </location>
</feature>
<evidence type="ECO:0000256" key="10">
    <source>
        <dbReference type="SAM" id="MobiDB-lite"/>
    </source>
</evidence>
<dbReference type="SUPFAM" id="SSF57667">
    <property type="entry name" value="beta-beta-alpha zinc fingers"/>
    <property type="match status" value="5"/>
</dbReference>
<accession>A0A6J2UK50</accession>
<feature type="domain" description="C2H2-type" evidence="11">
    <location>
        <begin position="250"/>
        <end position="277"/>
    </location>
</feature>
<dbReference type="AlphaFoldDB" id="A0A6J2UK50"/>
<evidence type="ECO:0000256" key="7">
    <source>
        <dbReference type="ARBA" id="ARBA00023163"/>
    </source>
</evidence>
<feature type="compositionally biased region" description="Low complexity" evidence="10">
    <location>
        <begin position="34"/>
        <end position="47"/>
    </location>
</feature>
<dbReference type="SMART" id="SM00355">
    <property type="entry name" value="ZnF_C2H2"/>
    <property type="match status" value="21"/>
</dbReference>
<dbReference type="Gene3D" id="3.30.160.60">
    <property type="entry name" value="Classic Zinc Finger"/>
    <property type="match status" value="7"/>
</dbReference>
<sequence>MMALKMLYRGPSSRLENLIEKIQATKEITNNDMYSTHTSSSYSPSISDGTITPNSHKTQVAHTGEQSESATVVSNGENTKANGQGAGEEQLLATVAPKSKRPPHLHHHHQYHQQVLKIANKLRKVKKETKMQMGGVAPGAAGGSSASTKFDKLTSEGIKSSSDGSYQCQFCDKSFPRLGYLKHHVQSHAEHLPFKCEYCAKLFKHKRSRDRHKKLHTNERNYKCPHCEAAFSRSDHLKIHMKTHDIQKPFQCSMCNRGYNTAAALTSHMQKHKKNAAILAAGGNPNALNYSPRSTGSASASISSNGSLHKRRYALALAASDSSPNHQEFSKRGRNHVTPTPLLRCSYCPKAEFSSLEELNLHLQSIHEQAPQLEPANQVDDGFHLSCEYCTMKFGNIAGLFQHMRTTHIDRLNSPNSYYEHFNRLATAGTFSPRLVLEQIPKNKRDVTSPTQPTPKLTEEGPTDLSSNNRHVATAVSPRGSPALHSQGHSAPDVFLCNQCNAGLPDFERFRIHLKSHIAEGLQLNCPHCGLTLPDQSEFEHHVVTHFLIHNSEFYCTATDCSKAFSKVDELQKHLVSEHVLTMLKCAICSELCDSQMTMRLHFACAHSQETKLLRCSACMELFHSEPEFHAHVRTRHQLAANHGHCHNELPPAASVPGANTLQCMFCRVVCTSELEMHFHLAAHARQFRCPSCPETFHVEFLLDRHMQSQHGGNMAGALEECAASDKESSDEAPAAPSNSLSPINSLYINALFGAKAQPLGSIAGNSNLNATTNNNNSILDYNVAFAASQLQHNGLFAPPPIGASPGKFYNPLQVDTVGLKPSHPALMYGINQRYFDTNRALMEMYATQQSKSAGGYAAPSPKTQGKAETGSGSAGSAVNAYSCGMCDRQDFRSETELLSHRKISHNMKTGVSLRCAYCAGNFKSRNELEHHMKTCHNSTGKHKCLICDEVFPSPAILAEHKLQHSKVGQSGKCCHCAKPLPDVAAFKGHLHEHGHNNNSSTAPVQCICCRQTLHSDFEISLHAKFHTKSSNSVQEPVCALCLEPLPETPPVRAKVCDRCWRKHSLNSKPRKSSNSGLPASPLFIENRCSLCKMILPHAAKLQEHLVEHTFSGTGERGFNCYICSAVFTAPAGLLNHMLEHGPHARPYDCNLCPDRFYFRAELDHHQRVHELRPVDANVPSAPTPGAPPKQQPITLSNPAVVKGEAYEMPTTVASPPIENAQEEEEYIEVEQMLPETRSATTEEPSSGSISKEHSSSSP</sequence>
<evidence type="ECO:0000313" key="13">
    <source>
        <dbReference type="RefSeq" id="XP_030387863.1"/>
    </source>
</evidence>
<evidence type="ECO:0000256" key="5">
    <source>
        <dbReference type="ARBA" id="ARBA00022833"/>
    </source>
</evidence>
<feature type="domain" description="C2H2-type" evidence="11">
    <location>
        <begin position="688"/>
        <end position="716"/>
    </location>
</feature>
<organism evidence="12 13">
    <name type="scientific">Drosophila lebanonensis</name>
    <name type="common">Fruit fly</name>
    <name type="synonym">Scaptodrosophila lebanonensis</name>
    <dbReference type="NCBI Taxonomy" id="7225"/>
    <lineage>
        <taxon>Eukaryota</taxon>
        <taxon>Metazoa</taxon>
        <taxon>Ecdysozoa</taxon>
        <taxon>Arthropoda</taxon>
        <taxon>Hexapoda</taxon>
        <taxon>Insecta</taxon>
        <taxon>Pterygota</taxon>
        <taxon>Neoptera</taxon>
        <taxon>Endopterygota</taxon>
        <taxon>Diptera</taxon>
        <taxon>Brachycera</taxon>
        <taxon>Muscomorpha</taxon>
        <taxon>Ephydroidea</taxon>
        <taxon>Drosophilidae</taxon>
        <taxon>Scaptodrosophila</taxon>
    </lineage>
</organism>
<keyword evidence="12" id="KW-1185">Reference proteome</keyword>
<evidence type="ECO:0000256" key="1">
    <source>
        <dbReference type="ARBA" id="ARBA00004123"/>
    </source>
</evidence>
<feature type="compositionally biased region" description="Polar residues" evidence="10">
    <location>
        <begin position="48"/>
        <end position="82"/>
    </location>
</feature>
<gene>
    <name evidence="13" type="primary">LOC115634344</name>
</gene>
<feature type="domain" description="C2H2-type" evidence="11">
    <location>
        <begin position="554"/>
        <end position="579"/>
    </location>
</feature>
<evidence type="ECO:0000256" key="9">
    <source>
        <dbReference type="PROSITE-ProRule" id="PRU00042"/>
    </source>
</evidence>
<reference evidence="13" key="1">
    <citation type="submission" date="2025-08" db="UniProtKB">
        <authorList>
            <consortium name="RefSeq"/>
        </authorList>
    </citation>
    <scope>IDENTIFICATION</scope>
    <source>
        <strain evidence="13">11010-0011.00</strain>
        <tissue evidence="13">Whole body</tissue>
    </source>
</reference>
<feature type="region of interest" description="Disordered" evidence="10">
    <location>
        <begin position="853"/>
        <end position="874"/>
    </location>
</feature>
<proteinExistence type="predicted"/>
<evidence type="ECO:0000256" key="4">
    <source>
        <dbReference type="ARBA" id="ARBA00022771"/>
    </source>
</evidence>
<evidence type="ECO:0000259" key="11">
    <source>
        <dbReference type="PROSITE" id="PS50157"/>
    </source>
</evidence>
<dbReference type="FunFam" id="3.30.160.60:FF:001182">
    <property type="entry name" value="Zinc finger, C2H2 type"/>
    <property type="match status" value="1"/>
</dbReference>
<keyword evidence="4 9" id="KW-0863">Zinc-finger</keyword>
<dbReference type="Proteomes" id="UP000504634">
    <property type="component" value="Unplaced"/>
</dbReference>
<protein>
    <submittedName>
        <fullName evidence="13">Zinc finger protein 423 homolog</fullName>
    </submittedName>
</protein>
<dbReference type="OrthoDB" id="10014897at2759"/>
<feature type="domain" description="C2H2-type" evidence="11">
    <location>
        <begin position="222"/>
        <end position="249"/>
    </location>
</feature>
<dbReference type="CTD" id="36609"/>
<comment type="subcellular location">
    <subcellularLocation>
        <location evidence="1">Nucleus</location>
    </subcellularLocation>
</comment>
<dbReference type="GeneID" id="115634344"/>
<dbReference type="PROSITE" id="PS00028">
    <property type="entry name" value="ZINC_FINGER_C2H2_1"/>
    <property type="match status" value="14"/>
</dbReference>
<dbReference type="Pfam" id="PF00096">
    <property type="entry name" value="zf-C2H2"/>
    <property type="match status" value="3"/>
</dbReference>
<keyword evidence="3" id="KW-0677">Repeat</keyword>
<evidence type="ECO:0000256" key="3">
    <source>
        <dbReference type="ARBA" id="ARBA00022737"/>
    </source>
</evidence>
<keyword evidence="2" id="KW-0479">Metal-binding</keyword>
<feature type="region of interest" description="Disordered" evidence="10">
    <location>
        <begin position="442"/>
        <end position="469"/>
    </location>
</feature>
<name>A0A6J2UK50_DROLE</name>
<keyword evidence="6" id="KW-0805">Transcription regulation</keyword>
<feature type="domain" description="C2H2-type" evidence="11">
    <location>
        <begin position="914"/>
        <end position="942"/>
    </location>
</feature>
<dbReference type="PROSITE" id="PS50157">
    <property type="entry name" value="ZINC_FINGER_C2H2_2"/>
    <property type="match status" value="9"/>
</dbReference>
<feature type="domain" description="C2H2-type" evidence="11">
    <location>
        <begin position="1148"/>
        <end position="1170"/>
    </location>
</feature>
<evidence type="ECO:0000256" key="6">
    <source>
        <dbReference type="ARBA" id="ARBA00023015"/>
    </source>
</evidence>
<evidence type="ECO:0000313" key="12">
    <source>
        <dbReference type="Proteomes" id="UP000504634"/>
    </source>
</evidence>
<dbReference type="InterPro" id="IPR013087">
    <property type="entry name" value="Znf_C2H2_type"/>
</dbReference>
<evidence type="ECO:0000256" key="2">
    <source>
        <dbReference type="ARBA" id="ARBA00022723"/>
    </source>
</evidence>
<dbReference type="RefSeq" id="XP_030387863.1">
    <property type="nucleotide sequence ID" value="XM_030532003.1"/>
</dbReference>
<feature type="domain" description="C2H2-type" evidence="11">
    <location>
        <begin position="385"/>
        <end position="408"/>
    </location>
</feature>
<evidence type="ECO:0000256" key="8">
    <source>
        <dbReference type="ARBA" id="ARBA00023242"/>
    </source>
</evidence>
<feature type="domain" description="C2H2-type" evidence="11">
    <location>
        <begin position="194"/>
        <end position="221"/>
    </location>
</feature>
<keyword evidence="8" id="KW-0539">Nucleus</keyword>
<dbReference type="PANTHER" id="PTHR24379">
    <property type="entry name" value="KRAB AND ZINC FINGER DOMAIN-CONTAINING"/>
    <property type="match status" value="1"/>
</dbReference>
<dbReference type="GO" id="GO:0005634">
    <property type="term" value="C:nucleus"/>
    <property type="evidence" value="ECO:0007669"/>
    <property type="project" value="UniProtKB-SubCell"/>
</dbReference>
<keyword evidence="7" id="KW-0804">Transcription</keyword>